<keyword evidence="3 5" id="KW-1133">Transmembrane helix</keyword>
<feature type="transmembrane region" description="Helical" evidence="5">
    <location>
        <begin position="105"/>
        <end position="122"/>
    </location>
</feature>
<dbReference type="Pfam" id="PF07690">
    <property type="entry name" value="MFS_1"/>
    <property type="match status" value="1"/>
</dbReference>
<dbReference type="GO" id="GO:0005886">
    <property type="term" value="C:plasma membrane"/>
    <property type="evidence" value="ECO:0007669"/>
    <property type="project" value="UniProtKB-SubCell"/>
</dbReference>
<dbReference type="CDD" id="cd17393">
    <property type="entry name" value="MFS_MosC_like"/>
    <property type="match status" value="1"/>
</dbReference>
<dbReference type="InterPro" id="IPR036259">
    <property type="entry name" value="MFS_trans_sf"/>
</dbReference>
<feature type="transmembrane region" description="Helical" evidence="5">
    <location>
        <begin position="238"/>
        <end position="257"/>
    </location>
</feature>
<dbReference type="InterPro" id="IPR020846">
    <property type="entry name" value="MFS_dom"/>
</dbReference>
<feature type="transmembrane region" description="Helical" evidence="5">
    <location>
        <begin position="334"/>
        <end position="355"/>
    </location>
</feature>
<sequence>MPDRLSCHERVIRLTIPRHEQETAVPTESPPLKRGERGWKTATFVIFVGTGITYASWVTRTPAIRSSLGVGTGDMGLIILGLSIGSMAGLLLAGPVVARVGARHVITAAATVASLGLFTVGLGSGVAIAALVGLGLAFTGAGFGMCEVALNVEGAAIEKRMGRSFLPSLHGAFSLGTLAGAGLGAIAELLDVPVPVHLGVLAVVVIVSSVSVVALLPPATGREVGRTRRRSGTSGLTIWRDTRIVLLGLIALGMAFAEGSANDWLPLGIVDGYGVGSATGAAFYVVFVAAMTSGRLLGGRVVDRYGRSATVRWSAALAVAGVLIVILAGNLVLAALGCVLWGAGVALGFPLALSAAADSGADAARRVSAVSTLGYMAFLVGPPLLGLLGEQFGLLQAFYVVLAGAVLAGLVASATGETRATEESPLARVR</sequence>
<dbReference type="eggNOG" id="COG0738">
    <property type="taxonomic scope" value="Bacteria"/>
</dbReference>
<gene>
    <name evidence="7" type="ordered locus">RHA1_ro04560</name>
</gene>
<reference evidence="8" key="1">
    <citation type="journal article" date="2006" name="Proc. Natl. Acad. Sci. U.S.A.">
        <title>The complete genome of Rhodococcus sp. RHA1 provides insights into a catabolic powerhouse.</title>
        <authorList>
            <person name="McLeod M.P."/>
            <person name="Warren R.L."/>
            <person name="Hsiao W.W.L."/>
            <person name="Araki N."/>
            <person name="Myhre M."/>
            <person name="Fernandes C."/>
            <person name="Miyazawa D."/>
            <person name="Wong W."/>
            <person name="Lillquist A.L."/>
            <person name="Wang D."/>
            <person name="Dosanjh M."/>
            <person name="Hara H."/>
            <person name="Petrescu A."/>
            <person name="Morin R.D."/>
            <person name="Yang G."/>
            <person name="Stott J.M."/>
            <person name="Schein J.E."/>
            <person name="Shin H."/>
            <person name="Smailus D."/>
            <person name="Siddiqui A.S."/>
            <person name="Marra M.A."/>
            <person name="Jones S.J.M."/>
            <person name="Holt R."/>
            <person name="Brinkman F.S.L."/>
            <person name="Miyauchi K."/>
            <person name="Fukuda M."/>
            <person name="Davies J.E."/>
            <person name="Mohn W.W."/>
            <person name="Eltis L.D."/>
        </authorList>
    </citation>
    <scope>NUCLEOTIDE SEQUENCE [LARGE SCALE GENOMIC DNA]</scope>
    <source>
        <strain evidence="8">RHA1</strain>
    </source>
</reference>
<comment type="subcellular location">
    <subcellularLocation>
        <location evidence="1">Cell membrane</location>
        <topology evidence="1">Multi-pass membrane protein</topology>
    </subcellularLocation>
</comment>
<feature type="transmembrane region" description="Helical" evidence="5">
    <location>
        <begin position="196"/>
        <end position="217"/>
    </location>
</feature>
<feature type="transmembrane region" description="Helical" evidence="5">
    <location>
        <begin position="171"/>
        <end position="190"/>
    </location>
</feature>
<evidence type="ECO:0000256" key="1">
    <source>
        <dbReference type="ARBA" id="ARBA00004651"/>
    </source>
</evidence>
<dbReference type="InterPro" id="IPR011701">
    <property type="entry name" value="MFS"/>
</dbReference>
<dbReference type="GO" id="GO:0022857">
    <property type="term" value="F:transmembrane transporter activity"/>
    <property type="evidence" value="ECO:0007669"/>
    <property type="project" value="InterPro"/>
</dbReference>
<dbReference type="Gene3D" id="1.20.1250.20">
    <property type="entry name" value="MFS general substrate transporter like domains"/>
    <property type="match status" value="2"/>
</dbReference>
<feature type="transmembrane region" description="Helical" evidence="5">
    <location>
        <begin position="309"/>
        <end position="328"/>
    </location>
</feature>
<feature type="transmembrane region" description="Helical" evidence="5">
    <location>
        <begin position="77"/>
        <end position="98"/>
    </location>
</feature>
<feature type="transmembrane region" description="Helical" evidence="5">
    <location>
        <begin position="39"/>
        <end position="57"/>
    </location>
</feature>
<dbReference type="KEGG" id="rha:RHA1_ro04560"/>
<feature type="transmembrane region" description="Helical" evidence="5">
    <location>
        <begin position="128"/>
        <end position="150"/>
    </location>
</feature>
<feature type="transmembrane region" description="Helical" evidence="5">
    <location>
        <begin position="277"/>
        <end position="297"/>
    </location>
</feature>
<evidence type="ECO:0000313" key="8">
    <source>
        <dbReference type="Proteomes" id="UP000008710"/>
    </source>
</evidence>
<evidence type="ECO:0000256" key="4">
    <source>
        <dbReference type="ARBA" id="ARBA00023136"/>
    </source>
</evidence>
<feature type="domain" description="Major facilitator superfamily (MFS) profile" evidence="6">
    <location>
        <begin position="35"/>
        <end position="420"/>
    </location>
</feature>
<keyword evidence="2 5" id="KW-0812">Transmembrane</keyword>
<evidence type="ECO:0000259" key="6">
    <source>
        <dbReference type="PROSITE" id="PS50850"/>
    </source>
</evidence>
<accession>Q0S7Z0</accession>
<dbReference type="SUPFAM" id="SSF103473">
    <property type="entry name" value="MFS general substrate transporter"/>
    <property type="match status" value="1"/>
</dbReference>
<dbReference type="PANTHER" id="PTHR23514">
    <property type="entry name" value="BYPASS OF STOP CODON PROTEIN 6"/>
    <property type="match status" value="1"/>
</dbReference>
<dbReference type="EMBL" id="CP000431">
    <property type="protein sequence ID" value="ABG96346.1"/>
    <property type="molecule type" value="Genomic_DNA"/>
</dbReference>
<dbReference type="InterPro" id="IPR051788">
    <property type="entry name" value="MFS_Transporter"/>
</dbReference>
<dbReference type="Proteomes" id="UP000008710">
    <property type="component" value="Chromosome"/>
</dbReference>
<proteinExistence type="predicted"/>
<evidence type="ECO:0000256" key="2">
    <source>
        <dbReference type="ARBA" id="ARBA00022692"/>
    </source>
</evidence>
<name>Q0S7Z0_RHOJR</name>
<dbReference type="PANTHER" id="PTHR23514:SF13">
    <property type="entry name" value="INNER MEMBRANE PROTEIN YBJJ"/>
    <property type="match status" value="1"/>
</dbReference>
<protein>
    <submittedName>
        <fullName evidence="7">Probable transporter, MFS superfamily protein</fullName>
    </submittedName>
</protein>
<keyword evidence="4 5" id="KW-0472">Membrane</keyword>
<evidence type="ECO:0000256" key="5">
    <source>
        <dbReference type="SAM" id="Phobius"/>
    </source>
</evidence>
<evidence type="ECO:0000256" key="3">
    <source>
        <dbReference type="ARBA" id="ARBA00022989"/>
    </source>
</evidence>
<organism evidence="7 8">
    <name type="scientific">Rhodococcus jostii (strain RHA1)</name>
    <dbReference type="NCBI Taxonomy" id="101510"/>
    <lineage>
        <taxon>Bacteria</taxon>
        <taxon>Bacillati</taxon>
        <taxon>Actinomycetota</taxon>
        <taxon>Actinomycetes</taxon>
        <taxon>Mycobacteriales</taxon>
        <taxon>Nocardiaceae</taxon>
        <taxon>Rhodococcus</taxon>
    </lineage>
</organism>
<dbReference type="HOGENOM" id="CLU_035309_0_0_11"/>
<feature type="transmembrane region" description="Helical" evidence="5">
    <location>
        <begin position="394"/>
        <end position="414"/>
    </location>
</feature>
<feature type="transmembrane region" description="Helical" evidence="5">
    <location>
        <begin position="367"/>
        <end position="388"/>
    </location>
</feature>
<evidence type="ECO:0000313" key="7">
    <source>
        <dbReference type="EMBL" id="ABG96346.1"/>
    </source>
</evidence>
<dbReference type="AlphaFoldDB" id="Q0S7Z0"/>
<dbReference type="PROSITE" id="PS50850">
    <property type="entry name" value="MFS"/>
    <property type="match status" value="1"/>
</dbReference>